<dbReference type="InParanoid" id="B0DWZ0"/>
<dbReference type="AlphaFoldDB" id="B0DWZ0"/>
<evidence type="ECO:0000313" key="1">
    <source>
        <dbReference type="EMBL" id="EDR00896.1"/>
    </source>
</evidence>
<dbReference type="GeneID" id="6084171"/>
<proteinExistence type="predicted"/>
<dbReference type="KEGG" id="lbc:LACBIDRAFT_333755"/>
<keyword evidence="2" id="KW-1185">Reference proteome</keyword>
<protein>
    <submittedName>
        <fullName evidence="1">Predicted protein</fullName>
    </submittedName>
</protein>
<dbReference type="RefSeq" id="XP_001888490.1">
    <property type="nucleotide sequence ID" value="XM_001888455.1"/>
</dbReference>
<dbReference type="Proteomes" id="UP000001194">
    <property type="component" value="Unassembled WGS sequence"/>
</dbReference>
<gene>
    <name evidence="1" type="ORF">LACBIDRAFT_333755</name>
</gene>
<reference evidence="1 2" key="1">
    <citation type="journal article" date="2008" name="Nature">
        <title>The genome of Laccaria bicolor provides insights into mycorrhizal symbiosis.</title>
        <authorList>
            <person name="Martin F."/>
            <person name="Aerts A."/>
            <person name="Ahren D."/>
            <person name="Brun A."/>
            <person name="Danchin E.G.J."/>
            <person name="Duchaussoy F."/>
            <person name="Gibon J."/>
            <person name="Kohler A."/>
            <person name="Lindquist E."/>
            <person name="Pereda V."/>
            <person name="Salamov A."/>
            <person name="Shapiro H.J."/>
            <person name="Wuyts J."/>
            <person name="Blaudez D."/>
            <person name="Buee M."/>
            <person name="Brokstein P."/>
            <person name="Canbaeck B."/>
            <person name="Cohen D."/>
            <person name="Courty P.E."/>
            <person name="Coutinho P.M."/>
            <person name="Delaruelle C."/>
            <person name="Detter J.C."/>
            <person name="Deveau A."/>
            <person name="DiFazio S."/>
            <person name="Duplessis S."/>
            <person name="Fraissinet-Tachet L."/>
            <person name="Lucic E."/>
            <person name="Frey-Klett P."/>
            <person name="Fourrey C."/>
            <person name="Feussner I."/>
            <person name="Gay G."/>
            <person name="Grimwood J."/>
            <person name="Hoegger P.J."/>
            <person name="Jain P."/>
            <person name="Kilaru S."/>
            <person name="Labbe J."/>
            <person name="Lin Y.C."/>
            <person name="Legue V."/>
            <person name="Le Tacon F."/>
            <person name="Marmeisse R."/>
            <person name="Melayah D."/>
            <person name="Montanini B."/>
            <person name="Muratet M."/>
            <person name="Nehls U."/>
            <person name="Niculita-Hirzel H."/>
            <person name="Oudot-Le Secq M.P."/>
            <person name="Peter M."/>
            <person name="Quesneville H."/>
            <person name="Rajashekar B."/>
            <person name="Reich M."/>
            <person name="Rouhier N."/>
            <person name="Schmutz J."/>
            <person name="Yin T."/>
            <person name="Chalot M."/>
            <person name="Henrissat B."/>
            <person name="Kuees U."/>
            <person name="Lucas S."/>
            <person name="Van de Peer Y."/>
            <person name="Podila G.K."/>
            <person name="Polle A."/>
            <person name="Pukkila P.J."/>
            <person name="Richardson P.M."/>
            <person name="Rouze P."/>
            <person name="Sanders I.R."/>
            <person name="Stajich J.E."/>
            <person name="Tunlid A."/>
            <person name="Tuskan G."/>
            <person name="Grigoriev I.V."/>
        </authorList>
    </citation>
    <scope>NUCLEOTIDE SEQUENCE [LARGE SCALE GENOMIC DNA]</scope>
    <source>
        <strain evidence="2">S238N-H82 / ATCC MYA-4686</strain>
    </source>
</reference>
<name>B0DWZ0_LACBS</name>
<dbReference type="HOGENOM" id="CLU_1816141_0_0_1"/>
<sequence length="142" mass="16471">MAYLHLVRLWLKRTLPNRKTYVNFWFGTCSMWDNFAGRSIGKLADLDVFFREKIPGEQLTTIFALIFAAHRHKYSHDVQLVKGCEQYETPLASISIGSPKWVDVTLETGEGTVGGWAQAWVTTRTTFFDIQKLRRLQRARMD</sequence>
<evidence type="ECO:0000313" key="2">
    <source>
        <dbReference type="Proteomes" id="UP000001194"/>
    </source>
</evidence>
<organism evidence="2">
    <name type="scientific">Laccaria bicolor (strain S238N-H82 / ATCC MYA-4686)</name>
    <name type="common">Bicoloured deceiver</name>
    <name type="synonym">Laccaria laccata var. bicolor</name>
    <dbReference type="NCBI Taxonomy" id="486041"/>
    <lineage>
        <taxon>Eukaryota</taxon>
        <taxon>Fungi</taxon>
        <taxon>Dikarya</taxon>
        <taxon>Basidiomycota</taxon>
        <taxon>Agaricomycotina</taxon>
        <taxon>Agaricomycetes</taxon>
        <taxon>Agaricomycetidae</taxon>
        <taxon>Agaricales</taxon>
        <taxon>Agaricineae</taxon>
        <taxon>Hydnangiaceae</taxon>
        <taxon>Laccaria</taxon>
    </lineage>
</organism>
<dbReference type="EMBL" id="DS547145">
    <property type="protein sequence ID" value="EDR00896.1"/>
    <property type="molecule type" value="Genomic_DNA"/>
</dbReference>
<accession>B0DWZ0</accession>